<dbReference type="InterPro" id="IPR013833">
    <property type="entry name" value="Cyt_c_oxidase_su3_a-hlx"/>
</dbReference>
<feature type="transmembrane region" description="Helical" evidence="9">
    <location>
        <begin position="80"/>
        <end position="101"/>
    </location>
</feature>
<feature type="transmembrane region" description="Helical" evidence="9">
    <location>
        <begin position="239"/>
        <end position="259"/>
    </location>
</feature>
<dbReference type="CDD" id="cd01665">
    <property type="entry name" value="Cyt_c_Oxidase_III"/>
    <property type="match status" value="1"/>
</dbReference>
<dbReference type="PANTHER" id="PTHR11403:SF7">
    <property type="entry name" value="CYTOCHROME C OXIDASE SUBUNIT 3"/>
    <property type="match status" value="1"/>
</dbReference>
<dbReference type="InterPro" id="IPR033945">
    <property type="entry name" value="Cyt_c_oxase_su3_dom"/>
</dbReference>
<dbReference type="Gene3D" id="1.20.120.80">
    <property type="entry name" value="Cytochrome c oxidase, subunit III, four-helix bundle"/>
    <property type="match status" value="1"/>
</dbReference>
<dbReference type="GO" id="GO:0016020">
    <property type="term" value="C:membrane"/>
    <property type="evidence" value="ECO:0007669"/>
    <property type="project" value="UniProtKB-SubCell"/>
</dbReference>
<evidence type="ECO:0000259" key="10">
    <source>
        <dbReference type="PROSITE" id="PS50253"/>
    </source>
</evidence>
<feature type="transmembrane region" description="Helical" evidence="9">
    <location>
        <begin position="158"/>
        <end position="176"/>
    </location>
</feature>
<keyword evidence="7 9" id="KW-0472">Membrane</keyword>
<comment type="subcellular location">
    <subcellularLocation>
        <location evidence="1">Membrane</location>
        <topology evidence="1">Multi-pass membrane protein</topology>
    </subcellularLocation>
</comment>
<dbReference type="EMBL" id="KX815958">
    <property type="protein sequence ID" value="AQZ26124.1"/>
    <property type="molecule type" value="Genomic_DNA"/>
</dbReference>
<evidence type="ECO:0000256" key="3">
    <source>
        <dbReference type="ARBA" id="ARBA00015944"/>
    </source>
</evidence>
<name>A0A1U9XPE9_9BIVA</name>
<gene>
    <name evidence="11" type="primary">COX3</name>
</gene>
<evidence type="ECO:0000313" key="11">
    <source>
        <dbReference type="EMBL" id="AQZ26124.1"/>
    </source>
</evidence>
<evidence type="ECO:0000256" key="9">
    <source>
        <dbReference type="SAM" id="Phobius"/>
    </source>
</evidence>
<evidence type="ECO:0000256" key="1">
    <source>
        <dbReference type="ARBA" id="ARBA00004141"/>
    </source>
</evidence>
<feature type="transmembrane region" description="Helical" evidence="9">
    <location>
        <begin position="16"/>
        <end position="34"/>
    </location>
</feature>
<reference evidence="11" key="1">
    <citation type="journal article" date="2017" name="Mol. Phylogenet. Evol.">
        <title>Curious bivalves: Systematic utility and unusual properties of anomalodesmatan mitochondrial genomes.</title>
        <authorList>
            <person name="Williams S.T."/>
            <person name="Foster P.G."/>
            <person name="Hughes C."/>
            <person name="Harper E.M."/>
            <person name="Taylor J.D."/>
            <person name="Littlewood D.T."/>
            <person name="Dyal P."/>
            <person name="Hopkins K.P."/>
            <person name="Briscoe A.G."/>
        </authorList>
    </citation>
    <scope>NUCLEOTIDE SEQUENCE</scope>
</reference>
<evidence type="ECO:0000256" key="4">
    <source>
        <dbReference type="ARBA" id="ARBA00022692"/>
    </source>
</evidence>
<feature type="transmembrane region" description="Helical" evidence="9">
    <location>
        <begin position="40"/>
        <end position="59"/>
    </location>
</feature>
<evidence type="ECO:0000256" key="6">
    <source>
        <dbReference type="ARBA" id="ARBA00022989"/>
    </source>
</evidence>
<dbReference type="AlphaFoldDB" id="A0A1U9XPE9"/>
<dbReference type="InterPro" id="IPR035973">
    <property type="entry name" value="Cyt_c_oxidase_su3-like_sf"/>
</dbReference>
<protein>
    <recommendedName>
        <fullName evidence="3 8">Cytochrome c oxidase subunit 3</fullName>
    </recommendedName>
</protein>
<dbReference type="PANTHER" id="PTHR11403">
    <property type="entry name" value="CYTOCHROME C OXIDASE SUBUNIT III"/>
    <property type="match status" value="1"/>
</dbReference>
<keyword evidence="6 9" id="KW-1133">Transmembrane helix</keyword>
<sequence>MSYLGHGFHLVKPSPWPLLSGMTATMLALSLIGWFHGVDFKLFCISFILIAMVAGFWWRDVIREGMVGNYTPRVVWNLKTGMMLFLVSEAMFFVSFFWAFLHSSLAPTGEVGGCWPPGGIRPFNPWGLPAFNTALLVSSGVTVNWAQTSLKHGDQKQTLMALGVTIFYGLLFMRVQTYEYWHAAFTVADGVYGSTFFVTTGFHASHVMVGLIFLLVTFMRMCSKQFTHPIQLGFRFCVWYWHFVDVIWIGVWFLIYWWGTWSYMF</sequence>
<keyword evidence="4 8" id="KW-0812">Transmembrane</keyword>
<dbReference type="CTD" id="4514"/>
<feature type="domain" description="Heme-copper oxidase subunit III family profile" evidence="10">
    <location>
        <begin position="4"/>
        <end position="260"/>
    </location>
</feature>
<accession>A0A1U9XPE9</accession>
<geneLocation type="mitochondrion" evidence="11"/>
<proteinExistence type="inferred from homology"/>
<dbReference type="GO" id="GO:0005739">
    <property type="term" value="C:mitochondrion"/>
    <property type="evidence" value="ECO:0007669"/>
    <property type="project" value="TreeGrafter"/>
</dbReference>
<keyword evidence="8 11" id="KW-0496">Mitochondrion</keyword>
<dbReference type="PROSITE" id="PS50253">
    <property type="entry name" value="COX3"/>
    <property type="match status" value="1"/>
</dbReference>
<evidence type="ECO:0000256" key="8">
    <source>
        <dbReference type="RuleBase" id="RU003375"/>
    </source>
</evidence>
<dbReference type="GeneID" id="32229696"/>
<dbReference type="GO" id="GO:0004129">
    <property type="term" value="F:cytochrome-c oxidase activity"/>
    <property type="evidence" value="ECO:0007669"/>
    <property type="project" value="InterPro"/>
</dbReference>
<organism evidence="11">
    <name type="scientific">Euciroa cf. queenslandica STW-2017</name>
    <dbReference type="NCBI Taxonomy" id="1969321"/>
    <lineage>
        <taxon>Eukaryota</taxon>
        <taxon>Metazoa</taxon>
        <taxon>Spiralia</taxon>
        <taxon>Lophotrochozoa</taxon>
        <taxon>Mollusca</taxon>
        <taxon>Bivalvia</taxon>
        <taxon>Autobranchia</taxon>
        <taxon>Heteroconchia</taxon>
        <taxon>Euheterodonta</taxon>
        <taxon>Anomalodesmata</taxon>
        <taxon>Verticordioidea</taxon>
        <taxon>Euciroidae</taxon>
        <taxon>Euciroa</taxon>
    </lineage>
</organism>
<dbReference type="InterPro" id="IPR000298">
    <property type="entry name" value="Cyt_c_oxidase-like_su3"/>
</dbReference>
<evidence type="ECO:0000256" key="2">
    <source>
        <dbReference type="ARBA" id="ARBA00010581"/>
    </source>
</evidence>
<comment type="similarity">
    <text evidence="2 8">Belongs to the cytochrome c oxidase subunit 3 family.</text>
</comment>
<dbReference type="SUPFAM" id="SSF81452">
    <property type="entry name" value="Cytochrome c oxidase subunit III-like"/>
    <property type="match status" value="1"/>
</dbReference>
<evidence type="ECO:0000256" key="5">
    <source>
        <dbReference type="ARBA" id="ARBA00022967"/>
    </source>
</evidence>
<dbReference type="GO" id="GO:0006123">
    <property type="term" value="P:mitochondrial electron transport, cytochrome c to oxygen"/>
    <property type="evidence" value="ECO:0007669"/>
    <property type="project" value="TreeGrafter"/>
</dbReference>
<comment type="function">
    <text evidence="8">Component of the cytochrome c oxidase, the last enzyme in the mitochondrial electron transport chain which drives oxidative phosphorylation. The respiratory chain contains 3 multisubunit complexes succinate dehydrogenase (complex II, CII), ubiquinol-cytochrome c oxidoreductase (cytochrome b-c1 complex, complex III, CIII) and cytochrome c oxidase (complex IV, CIV), that cooperate to transfer electrons derived from NADH and succinate to molecular oxygen, creating an electrochemical gradient over the inner membrane that drives transmembrane transport and the ATP synthase. Cytochrome c oxidase is the component of the respiratory chain that catalyzes the reduction of oxygen to water. Electrons originating from reduced cytochrome c in the intermembrane space (IMS) are transferred via the dinuclear copper A center (CU(A)) of subunit 2 and heme A of subunit 1 to the active site in subunit 1, a binuclear center (BNC) formed by heme A3 and copper B (CU(B)). The BNC reduces molecular oxygen to 2 water molecules using 4 electrons from cytochrome c in the IMS and 4 protons from the mitochondrial matrix.</text>
</comment>
<keyword evidence="5" id="KW-1278">Translocase</keyword>
<feature type="transmembrane region" description="Helical" evidence="9">
    <location>
        <begin position="196"/>
        <end position="218"/>
    </location>
</feature>
<dbReference type="RefSeq" id="YP_009353842.1">
    <property type="nucleotide sequence ID" value="NC_034301.1"/>
</dbReference>
<dbReference type="Pfam" id="PF00510">
    <property type="entry name" value="COX3"/>
    <property type="match status" value="1"/>
</dbReference>
<dbReference type="Gene3D" id="1.10.287.70">
    <property type="match status" value="1"/>
</dbReference>
<dbReference type="InterPro" id="IPR024791">
    <property type="entry name" value="Cyt_c/ubiquinol_Oxase_su3"/>
</dbReference>
<evidence type="ECO:0000256" key="7">
    <source>
        <dbReference type="ARBA" id="ARBA00023136"/>
    </source>
</evidence>